<sequence>MGWKMPKILELKEIDCELWARIGTVGDFPSGIALWTPDEQRRVKWLATRDEREECAKLVEIVALDGCAEFRARVASEIRARKEEKET</sequence>
<gene>
    <name evidence="1" type="ORF">LCGC14_2794050</name>
</gene>
<protein>
    <submittedName>
        <fullName evidence="1">Uncharacterized protein</fullName>
    </submittedName>
</protein>
<comment type="caution">
    <text evidence="1">The sequence shown here is derived from an EMBL/GenBank/DDBJ whole genome shotgun (WGS) entry which is preliminary data.</text>
</comment>
<dbReference type="AlphaFoldDB" id="A0A0F8YPT5"/>
<reference evidence="1" key="1">
    <citation type="journal article" date="2015" name="Nature">
        <title>Complex archaea that bridge the gap between prokaryotes and eukaryotes.</title>
        <authorList>
            <person name="Spang A."/>
            <person name="Saw J.H."/>
            <person name="Jorgensen S.L."/>
            <person name="Zaremba-Niedzwiedzka K."/>
            <person name="Martijn J."/>
            <person name="Lind A.E."/>
            <person name="van Eijk R."/>
            <person name="Schleper C."/>
            <person name="Guy L."/>
            <person name="Ettema T.J."/>
        </authorList>
    </citation>
    <scope>NUCLEOTIDE SEQUENCE</scope>
</reference>
<proteinExistence type="predicted"/>
<accession>A0A0F8YPT5</accession>
<name>A0A0F8YPT5_9ZZZZ</name>
<evidence type="ECO:0000313" key="1">
    <source>
        <dbReference type="EMBL" id="KKK83372.1"/>
    </source>
</evidence>
<organism evidence="1">
    <name type="scientific">marine sediment metagenome</name>
    <dbReference type="NCBI Taxonomy" id="412755"/>
    <lineage>
        <taxon>unclassified sequences</taxon>
        <taxon>metagenomes</taxon>
        <taxon>ecological metagenomes</taxon>
    </lineage>
</organism>
<dbReference type="EMBL" id="LAZR01052252">
    <property type="protein sequence ID" value="KKK83372.1"/>
    <property type="molecule type" value="Genomic_DNA"/>
</dbReference>